<dbReference type="Proteomes" id="UP001408356">
    <property type="component" value="Unassembled WGS sequence"/>
</dbReference>
<comment type="caution">
    <text evidence="18">The sequence shown here is derived from an EMBL/GenBank/DDBJ whole genome shotgun (WGS) entry which is preliminary data.</text>
</comment>
<feature type="signal peptide" evidence="17">
    <location>
        <begin position="1"/>
        <end position="19"/>
    </location>
</feature>
<evidence type="ECO:0000256" key="5">
    <source>
        <dbReference type="ARBA" id="ARBA00022448"/>
    </source>
</evidence>
<feature type="region of interest" description="Disordered" evidence="16">
    <location>
        <begin position="493"/>
        <end position="553"/>
    </location>
</feature>
<evidence type="ECO:0000256" key="11">
    <source>
        <dbReference type="ARBA" id="ARBA00023002"/>
    </source>
</evidence>
<feature type="compositionally biased region" description="Basic and acidic residues" evidence="16">
    <location>
        <begin position="135"/>
        <end position="153"/>
    </location>
</feature>
<keyword evidence="9" id="KW-0274">FAD</keyword>
<evidence type="ECO:0000256" key="4">
    <source>
        <dbReference type="ARBA" id="ARBA00011802"/>
    </source>
</evidence>
<gene>
    <name evidence="18" type="ORF">SUNI508_10696</name>
</gene>
<keyword evidence="5" id="KW-0813">Transport</keyword>
<keyword evidence="13" id="KW-1015">Disulfide bond</keyword>
<comment type="subunit">
    <text evidence="4">May function both as a monomer and a homodimer.</text>
</comment>
<feature type="region of interest" description="Disordered" evidence="16">
    <location>
        <begin position="135"/>
        <end position="160"/>
    </location>
</feature>
<comment type="similarity">
    <text evidence="3">Belongs to the EROs family.</text>
</comment>
<proteinExistence type="inferred from homology"/>
<keyword evidence="19" id="KW-1185">Reference proteome</keyword>
<dbReference type="InterPro" id="IPR037192">
    <property type="entry name" value="ERO1-like_sf"/>
</dbReference>
<dbReference type="InterPro" id="IPR007266">
    <property type="entry name" value="Ero1"/>
</dbReference>
<feature type="chain" id="PRO_5045909376" evidence="17">
    <location>
        <begin position="20"/>
        <end position="639"/>
    </location>
</feature>
<keyword evidence="15" id="KW-0676">Redox-active center</keyword>
<comment type="subcellular location">
    <subcellularLocation>
        <location evidence="2">Endoplasmic reticulum membrane</location>
        <topology evidence="2">Peripheral membrane protein</topology>
        <orientation evidence="2">Lumenal side</orientation>
    </subcellularLocation>
</comment>
<evidence type="ECO:0000256" key="9">
    <source>
        <dbReference type="ARBA" id="ARBA00022827"/>
    </source>
</evidence>
<keyword evidence="10" id="KW-0249">Electron transport</keyword>
<comment type="cofactor">
    <cofactor evidence="1">
        <name>FAD</name>
        <dbReference type="ChEBI" id="CHEBI:57692"/>
    </cofactor>
</comment>
<dbReference type="PANTHER" id="PTHR12613:SF0">
    <property type="entry name" value="ERO1-LIKE PROTEIN"/>
    <property type="match status" value="1"/>
</dbReference>
<dbReference type="SUPFAM" id="SSF110019">
    <property type="entry name" value="ERO1-like"/>
    <property type="match status" value="1"/>
</dbReference>
<evidence type="ECO:0000256" key="16">
    <source>
        <dbReference type="SAM" id="MobiDB-lite"/>
    </source>
</evidence>
<evidence type="ECO:0000256" key="10">
    <source>
        <dbReference type="ARBA" id="ARBA00022982"/>
    </source>
</evidence>
<dbReference type="Pfam" id="PF04137">
    <property type="entry name" value="ERO1"/>
    <property type="match status" value="1"/>
</dbReference>
<evidence type="ECO:0000256" key="7">
    <source>
        <dbReference type="ARBA" id="ARBA00022729"/>
    </source>
</evidence>
<evidence type="ECO:0000256" key="8">
    <source>
        <dbReference type="ARBA" id="ARBA00022824"/>
    </source>
</evidence>
<dbReference type="PIRSF" id="PIRSF017205">
    <property type="entry name" value="ERO1"/>
    <property type="match status" value="1"/>
</dbReference>
<dbReference type="EMBL" id="JARVKF010000420">
    <property type="protein sequence ID" value="KAK9414926.1"/>
    <property type="molecule type" value="Genomic_DNA"/>
</dbReference>
<name>A0ABR2UKQ3_9PEZI</name>
<evidence type="ECO:0000256" key="14">
    <source>
        <dbReference type="ARBA" id="ARBA00023180"/>
    </source>
</evidence>
<keyword evidence="11" id="KW-0560">Oxidoreductase</keyword>
<protein>
    <submittedName>
        <fullName evidence="18">Endoplasmic oxidoreductin-1</fullName>
    </submittedName>
</protein>
<evidence type="ECO:0000256" key="2">
    <source>
        <dbReference type="ARBA" id="ARBA00004367"/>
    </source>
</evidence>
<reference evidence="18 19" key="1">
    <citation type="journal article" date="2024" name="J. Plant Pathol.">
        <title>Sequence and assembly of the genome of Seiridium unicorne, isolate CBS 538.82, causal agent of cypress canker disease.</title>
        <authorList>
            <person name="Scali E."/>
            <person name="Rocca G.D."/>
            <person name="Danti R."/>
            <person name="Garbelotto M."/>
            <person name="Barberini S."/>
            <person name="Baroncelli R."/>
            <person name="Emiliani G."/>
        </authorList>
    </citation>
    <scope>NUCLEOTIDE SEQUENCE [LARGE SCALE GENOMIC DNA]</scope>
    <source>
        <strain evidence="18 19">BM-138-508</strain>
    </source>
</reference>
<keyword evidence="14" id="KW-0325">Glycoprotein</keyword>
<evidence type="ECO:0000313" key="18">
    <source>
        <dbReference type="EMBL" id="KAK9414926.1"/>
    </source>
</evidence>
<organism evidence="18 19">
    <name type="scientific">Seiridium unicorne</name>
    <dbReference type="NCBI Taxonomy" id="138068"/>
    <lineage>
        <taxon>Eukaryota</taxon>
        <taxon>Fungi</taxon>
        <taxon>Dikarya</taxon>
        <taxon>Ascomycota</taxon>
        <taxon>Pezizomycotina</taxon>
        <taxon>Sordariomycetes</taxon>
        <taxon>Xylariomycetidae</taxon>
        <taxon>Amphisphaeriales</taxon>
        <taxon>Sporocadaceae</taxon>
        <taxon>Seiridium</taxon>
    </lineage>
</organism>
<keyword evidence="6" id="KW-0285">Flavoprotein</keyword>
<feature type="compositionally biased region" description="Basic and acidic residues" evidence="16">
    <location>
        <begin position="499"/>
        <end position="510"/>
    </location>
</feature>
<dbReference type="PANTHER" id="PTHR12613">
    <property type="entry name" value="ERO1-RELATED"/>
    <property type="match status" value="1"/>
</dbReference>
<keyword evidence="12" id="KW-0472">Membrane</keyword>
<keyword evidence="8" id="KW-0256">Endoplasmic reticulum</keyword>
<evidence type="ECO:0000313" key="19">
    <source>
        <dbReference type="Proteomes" id="UP001408356"/>
    </source>
</evidence>
<evidence type="ECO:0000256" key="17">
    <source>
        <dbReference type="SAM" id="SignalP"/>
    </source>
</evidence>
<evidence type="ECO:0000256" key="15">
    <source>
        <dbReference type="ARBA" id="ARBA00023284"/>
    </source>
</evidence>
<keyword evidence="7 17" id="KW-0732">Signal</keyword>
<sequence length="639" mass="71699">MNPLAVLFSILLGRVFVAAVETQLSSSAFSSPHPDCPPKRSNFYPGQITPGSIISDACVTYSNLEDLNARVKPAIDDLTRNTDFFSHYRLNLFSKTCPFWNDENGMCGNSACAVDTIDDEKDVPLVWRAEELSKLQGPKAEHPAKNIQEERPQRPLQGSLGEDVGESCVVEYDDECDERDYCVPEDESASAKGVYVSLVQNPERFTGYGGESSKMVWDAIYRENCFKKSSFPKSAGLGVSTAGMGLAEQDFRAVLQNVGRQQALAQNGQDDSNPSAPGLEYEDECLEKRVFFRVVSGMHASISAHICWDFFNQTTGEWQRNLQCYVDRLHSHPERISNLYFNYAMVTRAISKIGPHLEGYTFCTGDNDQDRATKAKVSAVLQAALKQPEIFDESLMFKNGEGPSLKHEFKDNFRNISRIMDCTSCDKCRLWGKLQVAGYGAALKVLFEFDNDSGEIPVLSRTELVALFNLYSRLSSSLHAITEFRDMLETTSIAEESSTEQKRQAIPDRAKKPHAVSANLSKSKQEPEAVTEAATEDEWAGYNPSQSQQKESEESSIARGALKEFWTVFAVFKYVMGSFFYLPKFCWYVFLYEADRAYRAYIGLYVPPREPYFTWPDLGDILGGQANQPYAPGQPRDEL</sequence>
<evidence type="ECO:0000256" key="1">
    <source>
        <dbReference type="ARBA" id="ARBA00001974"/>
    </source>
</evidence>
<evidence type="ECO:0000256" key="12">
    <source>
        <dbReference type="ARBA" id="ARBA00023136"/>
    </source>
</evidence>
<evidence type="ECO:0000256" key="3">
    <source>
        <dbReference type="ARBA" id="ARBA00008277"/>
    </source>
</evidence>
<evidence type="ECO:0000256" key="13">
    <source>
        <dbReference type="ARBA" id="ARBA00023157"/>
    </source>
</evidence>
<evidence type="ECO:0000256" key="6">
    <source>
        <dbReference type="ARBA" id="ARBA00022630"/>
    </source>
</evidence>
<accession>A0ABR2UKQ3</accession>